<keyword evidence="2" id="KW-0479">Metal-binding</keyword>
<dbReference type="InterPro" id="IPR042098">
    <property type="entry name" value="TauD-like_sf"/>
</dbReference>
<evidence type="ECO:0000256" key="4">
    <source>
        <dbReference type="ARBA" id="ARBA00023002"/>
    </source>
</evidence>
<evidence type="ECO:0000313" key="9">
    <source>
        <dbReference type="Proteomes" id="UP001383192"/>
    </source>
</evidence>
<keyword evidence="4" id="KW-0560">Oxidoreductase</keyword>
<gene>
    <name evidence="8" type="ORF">VNI00_000328</name>
</gene>
<feature type="region of interest" description="Disordered" evidence="6">
    <location>
        <begin position="1"/>
        <end position="40"/>
    </location>
</feature>
<evidence type="ECO:0000313" key="8">
    <source>
        <dbReference type="EMBL" id="KAK7062833.1"/>
    </source>
</evidence>
<protein>
    <recommendedName>
        <fullName evidence="7">TauD/TfdA-like domain-containing protein</fullName>
    </recommendedName>
</protein>
<dbReference type="Proteomes" id="UP001383192">
    <property type="component" value="Unassembled WGS sequence"/>
</dbReference>
<keyword evidence="9" id="KW-1185">Reference proteome</keyword>
<dbReference type="PANTHER" id="PTHR30468">
    <property type="entry name" value="ALPHA-KETOGLUTARATE-DEPENDENT SULFONATE DIOXYGENASE"/>
    <property type="match status" value="1"/>
</dbReference>
<dbReference type="PANTHER" id="PTHR30468:SF1">
    <property type="entry name" value="ALPHA-KETOGLUTARATE-DEPENDENT SULFONATE DIOXYGENASE"/>
    <property type="match status" value="1"/>
</dbReference>
<keyword evidence="3" id="KW-0223">Dioxygenase</keyword>
<evidence type="ECO:0000256" key="1">
    <source>
        <dbReference type="ARBA" id="ARBA00005896"/>
    </source>
</evidence>
<name>A0AAW0ECA0_9AGAR</name>
<evidence type="ECO:0000256" key="2">
    <source>
        <dbReference type="ARBA" id="ARBA00022723"/>
    </source>
</evidence>
<dbReference type="EMBL" id="JAYKXP010000001">
    <property type="protein sequence ID" value="KAK7062833.1"/>
    <property type="molecule type" value="Genomic_DNA"/>
</dbReference>
<comment type="similarity">
    <text evidence="1">Belongs to the TfdA dioxygenase family.</text>
</comment>
<evidence type="ECO:0000256" key="6">
    <source>
        <dbReference type="SAM" id="MobiDB-lite"/>
    </source>
</evidence>
<keyword evidence="5" id="KW-0408">Iron</keyword>
<organism evidence="8 9">
    <name type="scientific">Paramarasmius palmivorus</name>
    <dbReference type="NCBI Taxonomy" id="297713"/>
    <lineage>
        <taxon>Eukaryota</taxon>
        <taxon>Fungi</taxon>
        <taxon>Dikarya</taxon>
        <taxon>Basidiomycota</taxon>
        <taxon>Agaricomycotina</taxon>
        <taxon>Agaricomycetes</taxon>
        <taxon>Agaricomycetidae</taxon>
        <taxon>Agaricales</taxon>
        <taxon>Marasmiineae</taxon>
        <taxon>Marasmiaceae</taxon>
        <taxon>Paramarasmius</taxon>
    </lineage>
</organism>
<comment type="caution">
    <text evidence="8">The sequence shown here is derived from an EMBL/GenBank/DDBJ whole genome shotgun (WGS) entry which is preliminary data.</text>
</comment>
<reference evidence="8 9" key="1">
    <citation type="submission" date="2024-01" db="EMBL/GenBank/DDBJ databases">
        <title>A draft genome for a cacao thread blight-causing isolate of Paramarasmius palmivorus.</title>
        <authorList>
            <person name="Baruah I.K."/>
            <person name="Bukari Y."/>
            <person name="Amoako-Attah I."/>
            <person name="Meinhardt L.W."/>
            <person name="Bailey B.A."/>
            <person name="Cohen S.P."/>
        </authorList>
    </citation>
    <scope>NUCLEOTIDE SEQUENCE [LARGE SCALE GENOMIC DNA]</scope>
    <source>
        <strain evidence="8 9">GH-12</strain>
    </source>
</reference>
<evidence type="ECO:0000256" key="5">
    <source>
        <dbReference type="ARBA" id="ARBA00023004"/>
    </source>
</evidence>
<dbReference type="Pfam" id="PF02668">
    <property type="entry name" value="TauD"/>
    <property type="match status" value="1"/>
</dbReference>
<evidence type="ECO:0000256" key="3">
    <source>
        <dbReference type="ARBA" id="ARBA00022964"/>
    </source>
</evidence>
<feature type="domain" description="TauD/TfdA-like" evidence="7">
    <location>
        <begin position="51"/>
        <end position="340"/>
    </location>
</feature>
<dbReference type="GO" id="GO:0005737">
    <property type="term" value="C:cytoplasm"/>
    <property type="evidence" value="ECO:0007669"/>
    <property type="project" value="TreeGrafter"/>
</dbReference>
<accession>A0AAW0ECA0</accession>
<sequence length="672" mass="76220">MTSAPLYPAYLPTRPEGHSASVPHPSFDAVEPGTRAEPSKPNLFAHKELRHKNLTPRIGTEIRGIQLTALNEKELDEVALLAAERGVLVFRDQDFKDAGFEKQRELARHFGPLHRHASMGYPAGTSPEFHVIYADEQVYVYAAHKTQVIDGRTNSYLTQWEHQGSSRTTHKLRSLARRTWEIHTPSTTFFWVLEIPGSGGGDTAFSSLTHAYQALSPAFRKTLEGLTLRHSSASIGEIKRMGYEKATATAAVTEHPLVIKHPAREPTLYVSPTIAREVVGFKPEESDNLLNFLHQHIRSLDFQCRASWEPGTVVVWDQRTTAHTAIPDYADGERRHMIRISPLGAKPQPTPKIQRPANMQAYERSTELWFEDGTLIVLAGRVSFRVYRGIVAQNSPIFEDMLSIPQPVDVELYEGCPVVELLDAPEDVLPFLKALHSVGDARYFDVSQPIQWSVLSGILRLSTKYQVDFLRQRTYEVLHRLYPTTLEEWDARDAYVNLETFEARPFAVYLLAKETNLPTLLPAALYLCADSQDINFILDGLDSFDRRHIELDWPDKKACIRARETLSIALRTRLFAFLTGQMDFPGCHRTSVCNNTRWKWLQGVEASLGSGVFSVSFPWAQYQNGVCDNCHRLSREHYAAERQKLWNELPVLFGLPPWDELRRAVDVGSRTL</sequence>
<proteinExistence type="inferred from homology"/>
<evidence type="ECO:0000259" key="7">
    <source>
        <dbReference type="Pfam" id="PF02668"/>
    </source>
</evidence>
<dbReference type="GO" id="GO:0016706">
    <property type="term" value="F:2-oxoglutarate-dependent dioxygenase activity"/>
    <property type="evidence" value="ECO:0007669"/>
    <property type="project" value="TreeGrafter"/>
</dbReference>
<dbReference type="InterPro" id="IPR051323">
    <property type="entry name" value="AtsK-like"/>
</dbReference>
<dbReference type="AlphaFoldDB" id="A0AAW0ECA0"/>
<dbReference type="InterPro" id="IPR003819">
    <property type="entry name" value="TauD/TfdA-like"/>
</dbReference>
<dbReference type="SUPFAM" id="SSF51197">
    <property type="entry name" value="Clavaminate synthase-like"/>
    <property type="match status" value="1"/>
</dbReference>
<dbReference type="Gene3D" id="3.60.130.10">
    <property type="entry name" value="Clavaminate synthase-like"/>
    <property type="match status" value="1"/>
</dbReference>
<dbReference type="GO" id="GO:0046872">
    <property type="term" value="F:metal ion binding"/>
    <property type="evidence" value="ECO:0007669"/>
    <property type="project" value="UniProtKB-KW"/>
</dbReference>